<dbReference type="InterPro" id="IPR002913">
    <property type="entry name" value="START_lipid-bd_dom"/>
</dbReference>
<sequence>MKKVEDKAGWAEQADKKGVKVYQKTAPDGSIMLKGVGTIKAPAGKVLAVLEDIESRGKWDLFFDTGKMNKLTDTCGSAHLKFKSYYTVWARDFTVAMIRQDLENGSSLCIAESVVLPELPETSDCVRGTLDASGFLVEPLSETECRLTYILQIDLKGWIPTYLSNMVNVYQPLCIIGIRKLLTNSTDP</sequence>
<evidence type="ECO:0000259" key="1">
    <source>
        <dbReference type="PROSITE" id="PS50848"/>
    </source>
</evidence>
<accession>A0A6B2LKP8</accession>
<organism evidence="2">
    <name type="scientific">Arcella intermedia</name>
    <dbReference type="NCBI Taxonomy" id="1963864"/>
    <lineage>
        <taxon>Eukaryota</taxon>
        <taxon>Amoebozoa</taxon>
        <taxon>Tubulinea</taxon>
        <taxon>Elardia</taxon>
        <taxon>Arcellinida</taxon>
        <taxon>Sphaerothecina</taxon>
        <taxon>Arcellidae</taxon>
        <taxon>Arcella</taxon>
    </lineage>
</organism>
<dbReference type="AlphaFoldDB" id="A0A6B2LKP8"/>
<dbReference type="GO" id="GO:0005737">
    <property type="term" value="C:cytoplasm"/>
    <property type="evidence" value="ECO:0007669"/>
    <property type="project" value="UniProtKB-ARBA"/>
</dbReference>
<proteinExistence type="predicted"/>
<dbReference type="CDD" id="cd00177">
    <property type="entry name" value="START"/>
    <property type="match status" value="1"/>
</dbReference>
<dbReference type="Gene3D" id="3.30.530.20">
    <property type="match status" value="1"/>
</dbReference>
<dbReference type="EMBL" id="GIBP01008411">
    <property type="protein sequence ID" value="NDV37380.1"/>
    <property type="molecule type" value="Transcribed_RNA"/>
</dbReference>
<dbReference type="SUPFAM" id="SSF55961">
    <property type="entry name" value="Bet v1-like"/>
    <property type="match status" value="1"/>
</dbReference>
<reference evidence="2" key="1">
    <citation type="journal article" date="2020" name="J. Eukaryot. Microbiol.">
        <title>De novo Sequencing, Assembly and Annotation of the Transcriptome for the Free-Living Testate Amoeba Arcella intermedia.</title>
        <authorList>
            <person name="Ribeiro G.M."/>
            <person name="Porfirio-Sousa A.L."/>
            <person name="Maurer-Alcala X.X."/>
            <person name="Katz L.A."/>
            <person name="Lahr D.J.G."/>
        </authorList>
    </citation>
    <scope>NUCLEOTIDE SEQUENCE</scope>
</reference>
<dbReference type="PANTHER" id="PTHR19308:SF14">
    <property type="entry name" value="START DOMAIN-CONTAINING PROTEIN"/>
    <property type="match status" value="1"/>
</dbReference>
<dbReference type="SMART" id="SM00234">
    <property type="entry name" value="START"/>
    <property type="match status" value="1"/>
</dbReference>
<feature type="domain" description="START" evidence="1">
    <location>
        <begin position="1"/>
        <end position="168"/>
    </location>
</feature>
<name>A0A6B2LKP8_9EUKA</name>
<evidence type="ECO:0000313" key="2">
    <source>
        <dbReference type="EMBL" id="NDV37380.1"/>
    </source>
</evidence>
<dbReference type="InterPro" id="IPR051213">
    <property type="entry name" value="START_lipid_transfer"/>
</dbReference>
<dbReference type="GO" id="GO:0008289">
    <property type="term" value="F:lipid binding"/>
    <property type="evidence" value="ECO:0007669"/>
    <property type="project" value="InterPro"/>
</dbReference>
<dbReference type="PROSITE" id="PS50848">
    <property type="entry name" value="START"/>
    <property type="match status" value="1"/>
</dbReference>
<dbReference type="Pfam" id="PF01852">
    <property type="entry name" value="START"/>
    <property type="match status" value="1"/>
</dbReference>
<dbReference type="PANTHER" id="PTHR19308">
    <property type="entry name" value="PHOSPHATIDYLCHOLINE TRANSFER PROTEIN"/>
    <property type="match status" value="1"/>
</dbReference>
<protein>
    <recommendedName>
        <fullName evidence="1">START domain-containing protein</fullName>
    </recommendedName>
</protein>
<dbReference type="InterPro" id="IPR023393">
    <property type="entry name" value="START-like_dom_sf"/>
</dbReference>